<comment type="similarity">
    <text evidence="5">Belongs to the CsrA/RsmA family.</text>
</comment>
<accession>A0A9X2MVP0</accession>
<dbReference type="GO" id="GO:0005829">
    <property type="term" value="C:cytosol"/>
    <property type="evidence" value="ECO:0007669"/>
    <property type="project" value="TreeGrafter"/>
</dbReference>
<dbReference type="NCBIfam" id="NF002469">
    <property type="entry name" value="PRK01712.1"/>
    <property type="match status" value="1"/>
</dbReference>
<evidence type="ECO:0000256" key="1">
    <source>
        <dbReference type="ARBA" id="ARBA00022490"/>
    </source>
</evidence>
<dbReference type="SUPFAM" id="SSF117130">
    <property type="entry name" value="CsrA-like"/>
    <property type="match status" value="1"/>
</dbReference>
<dbReference type="InterPro" id="IPR036107">
    <property type="entry name" value="CsrA_sf"/>
</dbReference>
<keyword evidence="4 5" id="KW-0694">RNA-binding</keyword>
<dbReference type="EMBL" id="JANIPJ010000019">
    <property type="protein sequence ID" value="MCR2806733.1"/>
    <property type="molecule type" value="Genomic_DNA"/>
</dbReference>
<comment type="function">
    <text evidence="5">A translational regulator that binds mRNA to regulate translation initiation and/or mRNA stability. Usually binds in the 5'-UTR at or near the Shine-Dalgarno sequence preventing ribosome-binding, thus repressing translation. Its main target seems to be the major flagellin gene, while its function is anatagonized by FliW.</text>
</comment>
<comment type="caution">
    <text evidence="6">The sequence shown here is derived from an EMBL/GenBank/DDBJ whole genome shotgun (WGS) entry which is preliminary data.</text>
</comment>
<comment type="subunit">
    <text evidence="5">Homodimer; the beta-strands of each monomer intercalate to form a hydrophobic core, while the alpha-helices form wings that extend away from the core.</text>
</comment>
<keyword evidence="5" id="KW-1005">Bacterial flagellum biogenesis</keyword>
<evidence type="ECO:0000313" key="7">
    <source>
        <dbReference type="Proteomes" id="UP001141950"/>
    </source>
</evidence>
<evidence type="ECO:0000256" key="3">
    <source>
        <dbReference type="ARBA" id="ARBA00022845"/>
    </source>
</evidence>
<dbReference type="GO" id="GO:0045947">
    <property type="term" value="P:negative regulation of translational initiation"/>
    <property type="evidence" value="ECO:0007669"/>
    <property type="project" value="UniProtKB-UniRule"/>
</dbReference>
<dbReference type="Pfam" id="PF02599">
    <property type="entry name" value="CsrA"/>
    <property type="match status" value="1"/>
</dbReference>
<dbReference type="AlphaFoldDB" id="A0A9X2MVP0"/>
<organism evidence="6 7">
    <name type="scientific">Paenibacillus soyae</name>
    <dbReference type="NCBI Taxonomy" id="2969249"/>
    <lineage>
        <taxon>Bacteria</taxon>
        <taxon>Bacillati</taxon>
        <taxon>Bacillota</taxon>
        <taxon>Bacilli</taxon>
        <taxon>Bacillales</taxon>
        <taxon>Paenibacillaceae</taxon>
        <taxon>Paenibacillus</taxon>
    </lineage>
</organism>
<keyword evidence="1 5" id="KW-0963">Cytoplasm</keyword>
<dbReference type="Proteomes" id="UP001141950">
    <property type="component" value="Unassembled WGS sequence"/>
</dbReference>
<evidence type="ECO:0000256" key="4">
    <source>
        <dbReference type="ARBA" id="ARBA00022884"/>
    </source>
</evidence>
<dbReference type="NCBIfam" id="TIGR00202">
    <property type="entry name" value="csrA"/>
    <property type="match status" value="1"/>
</dbReference>
<sequence>MLVLSRRTGESIVIDHNIEIVVVGVEGDQVRLGIRAPREIDIYRKEIYEVIQEENKKAAAGSVTAEDLKKLFKKN</sequence>
<protein>
    <recommendedName>
        <fullName evidence="5">Translational regulator CsrA</fullName>
    </recommendedName>
</protein>
<dbReference type="FunFam" id="2.60.40.4380:FF:000002">
    <property type="entry name" value="Translational regulator CsrA"/>
    <property type="match status" value="1"/>
</dbReference>
<keyword evidence="3 5" id="KW-0810">Translation regulation</keyword>
<dbReference type="GO" id="GO:0048027">
    <property type="term" value="F:mRNA 5'-UTR binding"/>
    <property type="evidence" value="ECO:0007669"/>
    <property type="project" value="UniProtKB-UniRule"/>
</dbReference>
<dbReference type="GO" id="GO:0044781">
    <property type="term" value="P:bacterial-type flagellum organization"/>
    <property type="evidence" value="ECO:0007669"/>
    <property type="project" value="UniProtKB-KW"/>
</dbReference>
<comment type="subcellular location">
    <subcellularLocation>
        <location evidence="5">Cytoplasm</location>
    </subcellularLocation>
</comment>
<evidence type="ECO:0000256" key="5">
    <source>
        <dbReference type="HAMAP-Rule" id="MF_00167"/>
    </source>
</evidence>
<dbReference type="InterPro" id="IPR003751">
    <property type="entry name" value="CsrA"/>
</dbReference>
<dbReference type="Gene3D" id="2.60.40.4380">
    <property type="entry name" value="Translational regulator CsrA"/>
    <property type="match status" value="1"/>
</dbReference>
<dbReference type="GO" id="GO:0006109">
    <property type="term" value="P:regulation of carbohydrate metabolic process"/>
    <property type="evidence" value="ECO:0007669"/>
    <property type="project" value="InterPro"/>
</dbReference>
<dbReference type="HAMAP" id="MF_00167">
    <property type="entry name" value="CsrA"/>
    <property type="match status" value="1"/>
</dbReference>
<evidence type="ECO:0000313" key="6">
    <source>
        <dbReference type="EMBL" id="MCR2806733.1"/>
    </source>
</evidence>
<proteinExistence type="inferred from homology"/>
<dbReference type="PANTHER" id="PTHR34984">
    <property type="entry name" value="CARBON STORAGE REGULATOR"/>
    <property type="match status" value="1"/>
</dbReference>
<dbReference type="RefSeq" id="WP_257450485.1">
    <property type="nucleotide sequence ID" value="NZ_JANIPJ010000019.1"/>
</dbReference>
<name>A0A9X2MVP0_9BACL</name>
<evidence type="ECO:0000256" key="2">
    <source>
        <dbReference type="ARBA" id="ARBA00022491"/>
    </source>
</evidence>
<dbReference type="GO" id="GO:0006402">
    <property type="term" value="P:mRNA catabolic process"/>
    <property type="evidence" value="ECO:0007669"/>
    <property type="project" value="InterPro"/>
</dbReference>
<reference evidence="6" key="1">
    <citation type="submission" date="2022-08" db="EMBL/GenBank/DDBJ databases">
        <title>The genomic sequence of strain Paenibacillus sp. SCIV0701.</title>
        <authorList>
            <person name="Zhao H."/>
        </authorList>
    </citation>
    <scope>NUCLEOTIDE SEQUENCE</scope>
    <source>
        <strain evidence="6">SCIV0701</strain>
    </source>
</reference>
<keyword evidence="2 5" id="KW-0678">Repressor</keyword>
<keyword evidence="7" id="KW-1185">Reference proteome</keyword>
<dbReference type="GO" id="GO:1902208">
    <property type="term" value="P:regulation of bacterial-type flagellum assembly"/>
    <property type="evidence" value="ECO:0007669"/>
    <property type="project" value="UniProtKB-UniRule"/>
</dbReference>
<dbReference type="PANTHER" id="PTHR34984:SF1">
    <property type="entry name" value="CARBON STORAGE REGULATOR"/>
    <property type="match status" value="1"/>
</dbReference>
<gene>
    <name evidence="5 6" type="primary">csrA</name>
    <name evidence="6" type="ORF">NQZ67_22890</name>
</gene>